<proteinExistence type="predicted"/>
<dbReference type="EMBL" id="CP053586">
    <property type="protein sequence ID" value="WNZ23814.1"/>
    <property type="molecule type" value="Genomic_DNA"/>
</dbReference>
<feature type="compositionally biased region" description="Low complexity" evidence="1">
    <location>
        <begin position="9"/>
        <end position="20"/>
    </location>
</feature>
<gene>
    <name evidence="2" type="ORF">HJG54_13750</name>
</gene>
<protein>
    <submittedName>
        <fullName evidence="2">Uncharacterized protein</fullName>
    </submittedName>
</protein>
<dbReference type="RefSeq" id="WP_316435565.1">
    <property type="nucleotide sequence ID" value="NZ_CP053586.1"/>
</dbReference>
<evidence type="ECO:0000256" key="1">
    <source>
        <dbReference type="SAM" id="MobiDB-lite"/>
    </source>
</evidence>
<organism evidence="2">
    <name type="scientific">Leptolyngbya sp. NK1-12</name>
    <dbReference type="NCBI Taxonomy" id="2547451"/>
    <lineage>
        <taxon>Bacteria</taxon>
        <taxon>Bacillati</taxon>
        <taxon>Cyanobacteriota</taxon>
        <taxon>Cyanophyceae</taxon>
        <taxon>Leptolyngbyales</taxon>
        <taxon>Leptolyngbyaceae</taxon>
        <taxon>Leptolyngbya group</taxon>
        <taxon>Leptolyngbya</taxon>
    </lineage>
</organism>
<reference evidence="2" key="1">
    <citation type="submission" date="2020-05" db="EMBL/GenBank/DDBJ databases">
        <authorList>
            <person name="Zhu T."/>
            <person name="Keshari N."/>
            <person name="Lu X."/>
        </authorList>
    </citation>
    <scope>NUCLEOTIDE SEQUENCE</scope>
    <source>
        <strain evidence="2">NK1-12</strain>
    </source>
</reference>
<sequence length="87" mass="9696">MPQQLQLFVESTVDSTSESSPQPPVLNLSSISLAADSWDDTGSDSLLEQTRQLFQHNGSNTELMAQVMAAIRALDEIFERPCEHQFE</sequence>
<accession>A0AA96WEU7</accession>
<name>A0AA96WEU7_9CYAN</name>
<dbReference type="AlphaFoldDB" id="A0AA96WEU7"/>
<feature type="region of interest" description="Disordered" evidence="1">
    <location>
        <begin position="1"/>
        <end position="25"/>
    </location>
</feature>
<evidence type="ECO:0000313" key="2">
    <source>
        <dbReference type="EMBL" id="WNZ23814.1"/>
    </source>
</evidence>